<dbReference type="CDD" id="cd00209">
    <property type="entry name" value="DHFR"/>
    <property type="match status" value="1"/>
</dbReference>
<evidence type="ECO:0000256" key="3">
    <source>
        <dbReference type="ARBA" id="ARBA00018886"/>
    </source>
</evidence>
<evidence type="ECO:0000259" key="8">
    <source>
        <dbReference type="PROSITE" id="PS51330"/>
    </source>
</evidence>
<dbReference type="GO" id="GO:0050661">
    <property type="term" value="F:NADP binding"/>
    <property type="evidence" value="ECO:0007669"/>
    <property type="project" value="InterPro"/>
</dbReference>
<evidence type="ECO:0000256" key="5">
    <source>
        <dbReference type="ARBA" id="ARBA00022857"/>
    </source>
</evidence>
<dbReference type="InterPro" id="IPR012259">
    <property type="entry name" value="DHFR"/>
</dbReference>
<keyword evidence="5" id="KW-0521">NADP</keyword>
<dbReference type="EC" id="1.5.1.3" evidence="2"/>
<comment type="similarity">
    <text evidence="7">Belongs to the dihydrofolate reductase family.</text>
</comment>
<dbReference type="GO" id="GO:0006730">
    <property type="term" value="P:one-carbon metabolic process"/>
    <property type="evidence" value="ECO:0007669"/>
    <property type="project" value="UniProtKB-KW"/>
</dbReference>
<comment type="pathway">
    <text evidence="1">Cofactor biosynthesis; tetrahydrofolate biosynthesis; 5,6,7,8-tetrahydrofolate from 7,8-dihydrofolate: step 1/1.</text>
</comment>
<accession>A0A4Y9ZKR9</accession>
<keyword evidence="4" id="KW-0554">One-carbon metabolism</keyword>
<keyword evidence="6" id="KW-0560">Oxidoreductase</keyword>
<name>A0A4Y9ZKR9_9AGAM</name>
<organism evidence="9 10">
    <name type="scientific">Hericium alpestre</name>
    <dbReference type="NCBI Taxonomy" id="135208"/>
    <lineage>
        <taxon>Eukaryota</taxon>
        <taxon>Fungi</taxon>
        <taxon>Dikarya</taxon>
        <taxon>Basidiomycota</taxon>
        <taxon>Agaricomycotina</taxon>
        <taxon>Agaricomycetes</taxon>
        <taxon>Russulales</taxon>
        <taxon>Hericiaceae</taxon>
        <taxon>Hericium</taxon>
    </lineage>
</organism>
<sequence>MSRLTLIVAATKTNGIGQSGGLPWRLAKEMSYFARTTTSAPDGYKNAVIMGRNTWESIPPKFRPLPNRVNVIVSRNKDYALLPEGAKEPAIPPVLQPDLGSALHRLSNVDESSTPIHRRFVIGGESLYAEALALPASPGGSFVDRILLTRVLSPAFEACDVFMPDFLSQTETEVGGPWRRASHGELQEWVGGDIPEGVQEEKGIQYEFQMWVRNES</sequence>
<comment type="caution">
    <text evidence="9">The sequence shown here is derived from an EMBL/GenBank/DDBJ whole genome shotgun (WGS) entry which is preliminary data.</text>
</comment>
<evidence type="ECO:0000313" key="10">
    <source>
        <dbReference type="Proteomes" id="UP000298061"/>
    </source>
</evidence>
<dbReference type="PROSITE" id="PS00075">
    <property type="entry name" value="DHFR_1"/>
    <property type="match status" value="1"/>
</dbReference>
<dbReference type="GO" id="GO:0046654">
    <property type="term" value="P:tetrahydrofolate biosynthetic process"/>
    <property type="evidence" value="ECO:0007669"/>
    <property type="project" value="UniProtKB-UniPathway"/>
</dbReference>
<protein>
    <recommendedName>
        <fullName evidence="3">Dihydrofolate reductase</fullName>
        <ecNumber evidence="2">1.5.1.3</ecNumber>
    </recommendedName>
</protein>
<dbReference type="PANTHER" id="PTHR48069:SF3">
    <property type="entry name" value="DIHYDROFOLATE REDUCTASE"/>
    <property type="match status" value="1"/>
</dbReference>
<proteinExistence type="inferred from homology"/>
<dbReference type="OrthoDB" id="414698at2759"/>
<evidence type="ECO:0000256" key="4">
    <source>
        <dbReference type="ARBA" id="ARBA00022563"/>
    </source>
</evidence>
<evidence type="ECO:0000313" key="9">
    <source>
        <dbReference type="EMBL" id="TFY74208.1"/>
    </source>
</evidence>
<dbReference type="SUPFAM" id="SSF53597">
    <property type="entry name" value="Dihydrofolate reductase-like"/>
    <property type="match status" value="1"/>
</dbReference>
<gene>
    <name evidence="9" type="ORF">EWM64_g9803</name>
</gene>
<dbReference type="InterPro" id="IPR017925">
    <property type="entry name" value="DHFR_CS"/>
</dbReference>
<keyword evidence="10" id="KW-1185">Reference proteome</keyword>
<dbReference type="InterPro" id="IPR024072">
    <property type="entry name" value="DHFR-like_dom_sf"/>
</dbReference>
<dbReference type="EMBL" id="SFCI01002224">
    <property type="protein sequence ID" value="TFY74208.1"/>
    <property type="molecule type" value="Genomic_DNA"/>
</dbReference>
<evidence type="ECO:0000256" key="1">
    <source>
        <dbReference type="ARBA" id="ARBA00004903"/>
    </source>
</evidence>
<feature type="domain" description="DHFR" evidence="8">
    <location>
        <begin position="3"/>
        <end position="213"/>
    </location>
</feature>
<dbReference type="Pfam" id="PF00186">
    <property type="entry name" value="DHFR_1"/>
    <property type="match status" value="1"/>
</dbReference>
<dbReference type="GO" id="GO:0005739">
    <property type="term" value="C:mitochondrion"/>
    <property type="evidence" value="ECO:0007669"/>
    <property type="project" value="TreeGrafter"/>
</dbReference>
<dbReference type="GO" id="GO:0004146">
    <property type="term" value="F:dihydrofolate reductase activity"/>
    <property type="evidence" value="ECO:0007669"/>
    <property type="project" value="UniProtKB-EC"/>
</dbReference>
<dbReference type="Proteomes" id="UP000298061">
    <property type="component" value="Unassembled WGS sequence"/>
</dbReference>
<dbReference type="PRINTS" id="PR00070">
    <property type="entry name" value="DHFR"/>
</dbReference>
<dbReference type="PROSITE" id="PS51330">
    <property type="entry name" value="DHFR_2"/>
    <property type="match status" value="1"/>
</dbReference>
<dbReference type="InterPro" id="IPR001796">
    <property type="entry name" value="DHFR_dom"/>
</dbReference>
<evidence type="ECO:0000256" key="7">
    <source>
        <dbReference type="RuleBase" id="RU004474"/>
    </source>
</evidence>
<dbReference type="Gene3D" id="3.40.430.10">
    <property type="entry name" value="Dihydrofolate Reductase, subunit A"/>
    <property type="match status" value="1"/>
</dbReference>
<dbReference type="PANTHER" id="PTHR48069">
    <property type="entry name" value="DIHYDROFOLATE REDUCTASE"/>
    <property type="match status" value="1"/>
</dbReference>
<dbReference type="GO" id="GO:0046452">
    <property type="term" value="P:dihydrofolate metabolic process"/>
    <property type="evidence" value="ECO:0007669"/>
    <property type="project" value="TreeGrafter"/>
</dbReference>
<dbReference type="GO" id="GO:0046655">
    <property type="term" value="P:folic acid metabolic process"/>
    <property type="evidence" value="ECO:0007669"/>
    <property type="project" value="TreeGrafter"/>
</dbReference>
<dbReference type="UniPathway" id="UPA00077">
    <property type="reaction ID" value="UER00158"/>
</dbReference>
<evidence type="ECO:0000256" key="6">
    <source>
        <dbReference type="ARBA" id="ARBA00023002"/>
    </source>
</evidence>
<evidence type="ECO:0000256" key="2">
    <source>
        <dbReference type="ARBA" id="ARBA00012856"/>
    </source>
</evidence>
<dbReference type="AlphaFoldDB" id="A0A4Y9ZKR9"/>
<dbReference type="STRING" id="135208.A0A4Y9ZKR9"/>
<reference evidence="9 10" key="1">
    <citation type="submission" date="2019-02" db="EMBL/GenBank/DDBJ databases">
        <title>Genome sequencing of the rare red list fungi Hericium alpestre (H. flagellum).</title>
        <authorList>
            <person name="Buettner E."/>
            <person name="Kellner H."/>
        </authorList>
    </citation>
    <scope>NUCLEOTIDE SEQUENCE [LARGE SCALE GENOMIC DNA]</scope>
    <source>
        <strain evidence="9 10">DSM 108284</strain>
    </source>
</reference>